<reference evidence="1" key="1">
    <citation type="submission" date="2022-10" db="EMBL/GenBank/DDBJ databases">
        <title>Comparative genomics and taxonomic characterization of three novel marine species of genus Reichenbachiella exhibiting antioxidant and polysaccharide degradation activities.</title>
        <authorList>
            <person name="Muhammad N."/>
            <person name="Lee Y.-J."/>
            <person name="Ko J."/>
            <person name="Kim S.-G."/>
        </authorList>
    </citation>
    <scope>NUCLEOTIDE SEQUENCE</scope>
    <source>
        <strain evidence="1">Wsw4-B4</strain>
    </source>
</reference>
<gene>
    <name evidence="1" type="primary">lptC</name>
    <name evidence="1" type="ORF">N7E81_05275</name>
</gene>
<dbReference type="EMBL" id="CP106735">
    <property type="protein sequence ID" value="UXX80509.1"/>
    <property type="molecule type" value="Genomic_DNA"/>
</dbReference>
<sequence>MKKIALVVCLMSALCGCKEQKKVDHELYDGPEVTMRNIDMLVSDSAIVKLRLVARTQLQLANQDRDFPDGIYLRFYSPIGLVTSTLVADKGYYFSKEDYYKAEGNVIMRSLFSGDELSTELLNWDPAKEQIYTDNFVTIKTEDEVMTGEGLEASQNFEEYTILKPSGTMSIMPVGPAETEDN</sequence>
<organism evidence="1 2">
    <name type="scientific">Reichenbachiella carrageenanivorans</name>
    <dbReference type="NCBI Taxonomy" id="2979869"/>
    <lineage>
        <taxon>Bacteria</taxon>
        <taxon>Pseudomonadati</taxon>
        <taxon>Bacteroidota</taxon>
        <taxon>Cytophagia</taxon>
        <taxon>Cytophagales</taxon>
        <taxon>Reichenbachiellaceae</taxon>
        <taxon>Reichenbachiella</taxon>
    </lineage>
</organism>
<protein>
    <submittedName>
        <fullName evidence="1">LPS export ABC transporter periplasmic protein LptC</fullName>
    </submittedName>
</protein>
<evidence type="ECO:0000313" key="1">
    <source>
        <dbReference type="EMBL" id="UXX80509.1"/>
    </source>
</evidence>
<name>A0ABY6D3Y2_9BACT</name>
<dbReference type="NCBIfam" id="TIGR04409">
    <property type="entry name" value="LptC_YrbK"/>
    <property type="match status" value="1"/>
</dbReference>
<dbReference type="Pfam" id="PF06835">
    <property type="entry name" value="LptC"/>
    <property type="match status" value="1"/>
</dbReference>
<dbReference type="RefSeq" id="WP_263052239.1">
    <property type="nucleotide sequence ID" value="NZ_CP106735.1"/>
</dbReference>
<dbReference type="Proteomes" id="UP001062165">
    <property type="component" value="Chromosome"/>
</dbReference>
<proteinExistence type="predicted"/>
<dbReference type="PROSITE" id="PS51257">
    <property type="entry name" value="PROKAR_LIPOPROTEIN"/>
    <property type="match status" value="1"/>
</dbReference>
<dbReference type="InterPro" id="IPR010664">
    <property type="entry name" value="LipoPS_assembly_LptC-rel"/>
</dbReference>
<evidence type="ECO:0000313" key="2">
    <source>
        <dbReference type="Proteomes" id="UP001062165"/>
    </source>
</evidence>
<dbReference type="Gene3D" id="2.60.450.10">
    <property type="entry name" value="Lipopolysaccharide (LPS) transport protein A like domain"/>
    <property type="match status" value="1"/>
</dbReference>
<dbReference type="InterPro" id="IPR026265">
    <property type="entry name" value="LptC"/>
</dbReference>
<accession>A0ABY6D3Y2</accession>
<keyword evidence="2" id="KW-1185">Reference proteome</keyword>